<feature type="transmembrane region" description="Helical" evidence="2">
    <location>
        <begin position="1105"/>
        <end position="1129"/>
    </location>
</feature>
<feature type="transmembrane region" description="Helical" evidence="2">
    <location>
        <begin position="1269"/>
        <end position="1287"/>
    </location>
</feature>
<feature type="transmembrane region" description="Helical" evidence="2">
    <location>
        <begin position="1659"/>
        <end position="1678"/>
    </location>
</feature>
<feature type="transmembrane region" description="Helical" evidence="2">
    <location>
        <begin position="311"/>
        <end position="331"/>
    </location>
</feature>
<keyword evidence="4" id="KW-1185">Reference proteome</keyword>
<feature type="transmembrane region" description="Helical" evidence="2">
    <location>
        <begin position="1338"/>
        <end position="1356"/>
    </location>
</feature>
<feature type="transmembrane region" description="Helical" evidence="2">
    <location>
        <begin position="1401"/>
        <end position="1420"/>
    </location>
</feature>
<feature type="transmembrane region" description="Helical" evidence="2">
    <location>
        <begin position="777"/>
        <end position="796"/>
    </location>
</feature>
<feature type="transmembrane region" description="Helical" evidence="2">
    <location>
        <begin position="962"/>
        <end position="981"/>
    </location>
</feature>
<feature type="transmembrane region" description="Helical" evidence="2">
    <location>
        <begin position="1556"/>
        <end position="1575"/>
    </location>
</feature>
<feature type="transmembrane region" description="Helical" evidence="2">
    <location>
        <begin position="1502"/>
        <end position="1520"/>
    </location>
</feature>
<feature type="transmembrane region" description="Helical" evidence="2">
    <location>
        <begin position="523"/>
        <end position="545"/>
    </location>
</feature>
<feature type="transmembrane region" description="Helical" evidence="2">
    <location>
        <begin position="1051"/>
        <end position="1071"/>
    </location>
</feature>
<feature type="transmembrane region" description="Helical" evidence="2">
    <location>
        <begin position="993"/>
        <end position="1010"/>
    </location>
</feature>
<feature type="transmembrane region" description="Helical" evidence="2">
    <location>
        <begin position="803"/>
        <end position="821"/>
    </location>
</feature>
<evidence type="ECO:0008006" key="5">
    <source>
        <dbReference type="Google" id="ProtNLM"/>
    </source>
</evidence>
<feature type="transmembrane region" description="Helical" evidence="2">
    <location>
        <begin position="1607"/>
        <end position="1627"/>
    </location>
</feature>
<feature type="transmembrane region" description="Helical" evidence="2">
    <location>
        <begin position="938"/>
        <end position="956"/>
    </location>
</feature>
<feature type="transmembrane region" description="Helical" evidence="2">
    <location>
        <begin position="872"/>
        <end position="890"/>
    </location>
</feature>
<feature type="compositionally biased region" description="Pro residues" evidence="1">
    <location>
        <begin position="105"/>
        <end position="116"/>
    </location>
</feature>
<feature type="transmembrane region" description="Helical" evidence="2">
    <location>
        <begin position="1077"/>
        <end position="1098"/>
    </location>
</feature>
<feature type="transmembrane region" description="Helical" evidence="2">
    <location>
        <begin position="460"/>
        <end position="482"/>
    </location>
</feature>
<dbReference type="EMBL" id="SOFS01000034">
    <property type="protein sequence ID" value="TFC18275.1"/>
    <property type="molecule type" value="Genomic_DNA"/>
</dbReference>
<reference evidence="3 4" key="1">
    <citation type="submission" date="2019-03" db="EMBL/GenBank/DDBJ databases">
        <title>Genomics of glacier-inhabiting Cryobacterium strains.</title>
        <authorList>
            <person name="Liu Q."/>
            <person name="Xin Y.-H."/>
        </authorList>
    </citation>
    <scope>NUCLEOTIDE SEQUENCE [LARGE SCALE GENOMIC DNA]</scope>
    <source>
        <strain evidence="3 4">MDB1-5</strain>
    </source>
</reference>
<feature type="transmembrane region" description="Helical" evidence="2">
    <location>
        <begin position="195"/>
        <end position="220"/>
    </location>
</feature>
<feature type="transmembrane region" description="Helical" evidence="2">
    <location>
        <begin position="1584"/>
        <end position="1601"/>
    </location>
</feature>
<feature type="transmembrane region" description="Helical" evidence="2">
    <location>
        <begin position="738"/>
        <end position="757"/>
    </location>
</feature>
<feature type="transmembrane region" description="Helical" evidence="2">
    <location>
        <begin position="250"/>
        <end position="270"/>
    </location>
</feature>
<evidence type="ECO:0000313" key="4">
    <source>
        <dbReference type="Proteomes" id="UP000297604"/>
    </source>
</evidence>
<feature type="transmembrane region" description="Helical" evidence="2">
    <location>
        <begin position="1475"/>
        <end position="1496"/>
    </location>
</feature>
<dbReference type="NCBIfam" id="NF047321">
    <property type="entry name" value="SCO7613_CTERM"/>
    <property type="match status" value="1"/>
</dbReference>
<sequence length="1698" mass="172765">MSDPAGGDSAAPDPFAQHAGTVLWPGSLRDLTDTTLCPACQTPLAPYGCPSCGLDLRHPVAAELLAVSTDAAKLLDRRVALIGRLRFDAARARAAAQQVQHTPTAPAPAPPLSWLPQPPATAPLVVPIAAWASTAPSVPVPSEHATPTPSRSAPALSTPALSTPAHQSPPRQALPKAAPAPRDPSLPPKRSSVQILLLVVGVTLVSVAAIFFLTVAWIFAGLLVRSLIVGAFTAGALVTAAVLKRRGLGVTAEGIGALAVVLVLLDAWSLRQNDLFGLGAAESDGYWGVTLLVCTGLFLGWHAVSGLRVASVAGFAAAAPGLGLLVSAAAVGQDDLTRVYLACLGASVGALIHRFTRASTPKGAAAPVGRWPGADRAPERAIVFGFAVVSLLGALATAPFVETGSELSPLWLLGAVALVAAVHSVTILGVRAVPPAQAPADPAQSVASASAPAGPGAGSLAFACFCSAVAALALALIALIVAIRTTSIPLLVTAPLLVALTLALGLELVSNRAAGPRRTAERVAALTAALAAGYFALATVSSAAWPLGVALVRGLTVFASDPGRPFNPLLSWFDELDNPVGPNSLWALSALVAAGALAAVIWHAGGLLHARTRLVAAVFAATLVLAVPFAGQLPGSVWLVTLLFGLLGGGALFALLAHQRDRLPLGSLRPIVLTLVIVSVSLGFLVGWARSDTWWIGTATGILALVVARGLLGNVQETHIAGTPDRPAHSGREQGRGALLAGALLLTLLAAVVAPWALTLGARPPATVLLVDQLRGLTLATALLQLFFAVPLPRWVQPTERRWAFRTLLAPTILAFALPVGDLAAALDPTGRAVLLQPEPAAGIIHTVLLLTAAVLWLTLRGNRAAAPIERLTAIVAIAPVLFLLFGAVLRAADAPATVADVAAPAAAILCCALGLTLGSLALRTSPGTVSRGHSDRLALEVGALLVLGPATITAIATSRPLGWVALLLAGLAALLAAITPDGLFGSHSARRHLGWVALCLGIAGLWLGLSRSGTEAVEPYVLPVAAVLLVLAALIRRFGLVDRRTAGSPVAAWLTLAGLLVALVPVALVAGTGPLARPLAVTGVSAALLLTACTLRWTPPRSGYLAAAAASGTLGLLVTSGGRIVALLRSTEDAGLLIEAWLLPALLVLVVAGILSARSGRRMLGDASGPGDAHLTARLAVRTGYGLLTVAVTFGSLAEVLSLAAAAPDETPLAAPRVVLLALACAAAHVGLIRWDRTREGRALAWAALGGAGVALLGGYLHGVPVPLEIVTVPVGLVIVGGRLLAAGQFHSPVPATAADSGAARSTRFWIQAGLLLAVLPSATIPPTPDGSLLRPILVLTFGGALAIAGATLTATPAWRPLAWPAVSAGLVAVLLTALNRVSPLLDTVPAGPDSRLEGWLLPAAVLVAATGIALLAAARRGPVAGLAAAVGDHPPTGPVDGDARDGIRFTGSTPGPVRTGPRQVPATDAATSALGYGLVILAMAGVLGAEVAALGYAPLATIRVVLLAWTFSAVHVTVFQLDPGRAGRWVAWLAIAAGGVAVLAGYGHGVPHPIEIVSVPLALALVTSGWLHLEATPSARSWPWLAPGLFVLLGPSLLLDVTESPLWRVVGLGVLAVAVLLAGLWQRLQAPFVLGAVVLLVHGLAQLWPWIALAYEAVAWWLWLGIGGTLLIVLAARYEQRIRALKQIALGISSLR</sequence>
<feature type="transmembrane region" description="Helical" evidence="2">
    <location>
        <begin position="1245"/>
        <end position="1263"/>
    </location>
</feature>
<feature type="transmembrane region" description="Helical" evidence="2">
    <location>
        <begin position="841"/>
        <end position="860"/>
    </location>
</feature>
<organism evidence="3 4">
    <name type="scientific">Cryobacterium glucosi</name>
    <dbReference type="NCBI Taxonomy" id="1259175"/>
    <lineage>
        <taxon>Bacteria</taxon>
        <taxon>Bacillati</taxon>
        <taxon>Actinomycetota</taxon>
        <taxon>Actinomycetes</taxon>
        <taxon>Micrococcales</taxon>
        <taxon>Microbacteriaceae</taxon>
        <taxon>Cryobacterium</taxon>
    </lineage>
</organism>
<evidence type="ECO:0000256" key="1">
    <source>
        <dbReference type="SAM" id="MobiDB-lite"/>
    </source>
</evidence>
<dbReference type="InterPro" id="IPR058062">
    <property type="entry name" value="SCO7613_C"/>
</dbReference>
<proteinExistence type="predicted"/>
<feature type="transmembrane region" description="Helical" evidence="2">
    <location>
        <begin position="226"/>
        <end position="243"/>
    </location>
</feature>
<evidence type="ECO:0000313" key="3">
    <source>
        <dbReference type="EMBL" id="TFC18275.1"/>
    </source>
</evidence>
<feature type="transmembrane region" description="Helical" evidence="2">
    <location>
        <begin position="1186"/>
        <end position="1208"/>
    </location>
</feature>
<feature type="transmembrane region" description="Helical" evidence="2">
    <location>
        <begin position="1363"/>
        <end position="1381"/>
    </location>
</feature>
<feature type="transmembrane region" description="Helical" evidence="2">
    <location>
        <begin position="1532"/>
        <end position="1550"/>
    </location>
</feature>
<feature type="transmembrane region" description="Helical" evidence="2">
    <location>
        <begin position="337"/>
        <end position="356"/>
    </location>
</feature>
<feature type="transmembrane region" description="Helical" evidence="2">
    <location>
        <begin position="637"/>
        <end position="656"/>
    </location>
</feature>
<evidence type="ECO:0000256" key="2">
    <source>
        <dbReference type="SAM" id="Phobius"/>
    </source>
</evidence>
<feature type="transmembrane region" description="Helical" evidence="2">
    <location>
        <begin position="285"/>
        <end position="304"/>
    </location>
</feature>
<dbReference type="RefSeq" id="WP_134561944.1">
    <property type="nucleotide sequence ID" value="NZ_SOFS01000034.1"/>
</dbReference>
<feature type="transmembrane region" description="Helical" evidence="2">
    <location>
        <begin position="694"/>
        <end position="712"/>
    </location>
</feature>
<protein>
    <recommendedName>
        <fullName evidence="5">DUF2157 domain-containing protein</fullName>
    </recommendedName>
</protein>
<feature type="transmembrane region" description="Helical" evidence="2">
    <location>
        <begin position="584"/>
        <end position="602"/>
    </location>
</feature>
<feature type="transmembrane region" description="Helical" evidence="2">
    <location>
        <begin position="377"/>
        <end position="398"/>
    </location>
</feature>
<feature type="region of interest" description="Disordered" evidence="1">
    <location>
        <begin position="137"/>
        <end position="186"/>
    </location>
</feature>
<feature type="compositionally biased region" description="Polar residues" evidence="1">
    <location>
        <begin position="159"/>
        <end position="170"/>
    </location>
</feature>
<feature type="transmembrane region" description="Helical" evidence="2">
    <location>
        <begin position="410"/>
        <end position="430"/>
    </location>
</feature>
<keyword evidence="2" id="KW-1133">Transmembrane helix</keyword>
<dbReference type="Proteomes" id="UP000297604">
    <property type="component" value="Unassembled WGS sequence"/>
</dbReference>
<feature type="transmembrane region" description="Helical" evidence="2">
    <location>
        <begin position="1135"/>
        <end position="1156"/>
    </location>
</feature>
<feature type="transmembrane region" description="Helical" evidence="2">
    <location>
        <begin position="614"/>
        <end position="631"/>
    </location>
</feature>
<name>A0ABY2IJJ5_9MICO</name>
<feature type="transmembrane region" description="Helical" evidence="2">
    <location>
        <begin position="1308"/>
        <end position="1326"/>
    </location>
</feature>
<comment type="caution">
    <text evidence="3">The sequence shown here is derived from an EMBL/GenBank/DDBJ whole genome shotgun (WGS) entry which is preliminary data.</text>
</comment>
<feature type="transmembrane region" description="Helical" evidence="2">
    <location>
        <begin position="1214"/>
        <end position="1233"/>
    </location>
</feature>
<feature type="transmembrane region" description="Helical" evidence="2">
    <location>
        <begin position="1634"/>
        <end position="1653"/>
    </location>
</feature>
<keyword evidence="2" id="KW-0812">Transmembrane</keyword>
<feature type="transmembrane region" description="Helical" evidence="2">
    <location>
        <begin position="668"/>
        <end position="688"/>
    </location>
</feature>
<accession>A0ABY2IJJ5</accession>
<feature type="transmembrane region" description="Helical" evidence="2">
    <location>
        <begin position="902"/>
        <end position="926"/>
    </location>
</feature>
<feature type="transmembrane region" description="Helical" evidence="2">
    <location>
        <begin position="488"/>
        <end position="511"/>
    </location>
</feature>
<feature type="transmembrane region" description="Helical" evidence="2">
    <location>
        <begin position="1022"/>
        <end position="1039"/>
    </location>
</feature>
<keyword evidence="2" id="KW-0472">Membrane</keyword>
<feature type="region of interest" description="Disordered" evidence="1">
    <location>
        <begin position="96"/>
        <end position="116"/>
    </location>
</feature>
<gene>
    <name evidence="3" type="ORF">E3O46_14375</name>
</gene>